<dbReference type="Gene3D" id="1.50.10.10">
    <property type="match status" value="1"/>
</dbReference>
<evidence type="ECO:0000313" key="2">
    <source>
        <dbReference type="EMBL" id="SVC11199.1"/>
    </source>
</evidence>
<accession>A0A382JHL9</accession>
<dbReference type="InterPro" id="IPR008928">
    <property type="entry name" value="6-hairpin_glycosidase_sf"/>
</dbReference>
<name>A0A382JHL9_9ZZZZ</name>
<evidence type="ECO:0008006" key="3">
    <source>
        <dbReference type="Google" id="ProtNLM"/>
    </source>
</evidence>
<dbReference type="PANTHER" id="PTHR33886">
    <property type="entry name" value="UNSATURATED RHAMNOGALACTURONAN HYDROLASE (EUROFUNG)"/>
    <property type="match status" value="1"/>
</dbReference>
<dbReference type="PANTHER" id="PTHR33886:SF8">
    <property type="entry name" value="UNSATURATED RHAMNOGALACTURONAN HYDROLASE (EUROFUNG)"/>
    <property type="match status" value="1"/>
</dbReference>
<dbReference type="InterPro" id="IPR012341">
    <property type="entry name" value="6hp_glycosidase-like_sf"/>
</dbReference>
<sequence length="323" mass="36559">AKEVSNKLAQVYGFKLDQPINYVQGVAISGRLRLRAIDDDYPDPVGDITTLVDFLTKDEEFDKNNNSGPNLAAMCWTEELYESSNDTKWKELLIKAANTYEKVPKGISPKPCHPDFGCEDMFFISAILGRAFKVTDDISYVNAFVDFLLEAEVQQDDGLFWHSRTTPYFWGRGNGFSALAYSEALTYMPNNYPRRKQILDIHTRHLAGMINNQLPNGTWSQLIDLPGTYQELSVTCMVGYALARGIRKGWLDNSFMPALEKTWSAAKKRISDNGDLVDVCSGTGFQQKRSDYIYRKAEYGYDDRGGSMAIWFSTEMALLEENS</sequence>
<gene>
    <name evidence="2" type="ORF">METZ01_LOCUS264053</name>
</gene>
<keyword evidence="1" id="KW-0378">Hydrolase</keyword>
<dbReference type="InterPro" id="IPR052043">
    <property type="entry name" value="PolySaccharide_Degr_Enz"/>
</dbReference>
<feature type="non-terminal residue" evidence="2">
    <location>
        <position position="1"/>
    </location>
</feature>
<dbReference type="GO" id="GO:0016787">
    <property type="term" value="F:hydrolase activity"/>
    <property type="evidence" value="ECO:0007669"/>
    <property type="project" value="UniProtKB-KW"/>
</dbReference>
<protein>
    <recommendedName>
        <fullName evidence="3">Glycosyl hydrolase family 88</fullName>
    </recommendedName>
</protein>
<dbReference type="GO" id="GO:0005975">
    <property type="term" value="P:carbohydrate metabolic process"/>
    <property type="evidence" value="ECO:0007669"/>
    <property type="project" value="InterPro"/>
</dbReference>
<dbReference type="InterPro" id="IPR010905">
    <property type="entry name" value="Glyco_hydro_88"/>
</dbReference>
<reference evidence="2" key="1">
    <citation type="submission" date="2018-05" db="EMBL/GenBank/DDBJ databases">
        <authorList>
            <person name="Lanie J.A."/>
            <person name="Ng W.-L."/>
            <person name="Kazmierczak K.M."/>
            <person name="Andrzejewski T.M."/>
            <person name="Davidsen T.M."/>
            <person name="Wayne K.J."/>
            <person name="Tettelin H."/>
            <person name="Glass J.I."/>
            <person name="Rusch D."/>
            <person name="Podicherti R."/>
            <person name="Tsui H.-C.T."/>
            <person name="Winkler M.E."/>
        </authorList>
    </citation>
    <scope>NUCLEOTIDE SEQUENCE</scope>
</reference>
<dbReference type="Pfam" id="PF07470">
    <property type="entry name" value="Glyco_hydro_88"/>
    <property type="match status" value="1"/>
</dbReference>
<dbReference type="SUPFAM" id="SSF48208">
    <property type="entry name" value="Six-hairpin glycosidases"/>
    <property type="match status" value="1"/>
</dbReference>
<dbReference type="EMBL" id="UINC01074221">
    <property type="protein sequence ID" value="SVC11199.1"/>
    <property type="molecule type" value="Genomic_DNA"/>
</dbReference>
<evidence type="ECO:0000256" key="1">
    <source>
        <dbReference type="ARBA" id="ARBA00022801"/>
    </source>
</evidence>
<organism evidence="2">
    <name type="scientific">marine metagenome</name>
    <dbReference type="NCBI Taxonomy" id="408172"/>
    <lineage>
        <taxon>unclassified sequences</taxon>
        <taxon>metagenomes</taxon>
        <taxon>ecological metagenomes</taxon>
    </lineage>
</organism>
<proteinExistence type="predicted"/>
<dbReference type="AlphaFoldDB" id="A0A382JHL9"/>